<name>A0A0S4TD50_CRYHO</name>
<dbReference type="VEuPathDB" id="CryptoDB:GY17_00002536"/>
<dbReference type="PANTHER" id="PTHR23249:SF16">
    <property type="entry name" value="TRAFFICKING PROTEIN PARTICLE COMPLEX SUBUNIT 1"/>
    <property type="match status" value="1"/>
</dbReference>
<sequence>MRAKESVELLIYSLTIFHRQTCVFHVNIAEAEASNYWRNFLSKSSHKDEICETQGVSKRYSSKKYYRHIRLLNGLLFSMKSFCKRLIPNITNDKDGFISYTTELYKLYCFETLSGHKFILMVHPSIHYGNELLRQLYSTIYLENVIKSPEYNYGSLIDNQLFESSLGSFFKHYIQEIS</sequence>
<dbReference type="PANTHER" id="PTHR23249">
    <property type="entry name" value="TRAFFICKING PROTEIN PARTICLE COMPLEX SUBUNIT"/>
    <property type="match status" value="1"/>
</dbReference>
<dbReference type="GO" id="GO:0006888">
    <property type="term" value="P:endoplasmic reticulum to Golgi vesicle-mediated transport"/>
    <property type="evidence" value="ECO:0007669"/>
    <property type="project" value="UniProtKB-UniRule"/>
</dbReference>
<evidence type="ECO:0000256" key="2">
    <source>
        <dbReference type="ARBA" id="ARBA00022824"/>
    </source>
</evidence>
<dbReference type="SMART" id="SM01399">
    <property type="entry name" value="Sybindin"/>
    <property type="match status" value="1"/>
</dbReference>
<dbReference type="Proteomes" id="UP000199752">
    <property type="component" value="Chromosome 3"/>
</dbReference>
<reference evidence="7" key="1">
    <citation type="submission" date="2015-08" db="EMBL/GenBank/DDBJ databases">
        <authorList>
            <person name="Babu N.S."/>
            <person name="Beckwith C.J."/>
            <person name="Beseler K.G."/>
            <person name="Brison A."/>
            <person name="Carone J.V."/>
            <person name="Caskin T.P."/>
            <person name="Diamond M."/>
            <person name="Durham M.E."/>
            <person name="Foxe J.M."/>
            <person name="Go M."/>
            <person name="Henderson B.A."/>
            <person name="Jones I.B."/>
            <person name="McGettigan J.A."/>
            <person name="Micheletti S.J."/>
            <person name="Nasrallah M.E."/>
            <person name="Ortiz D."/>
            <person name="Piller C.R."/>
            <person name="Privatt S.R."/>
            <person name="Schneider S.L."/>
            <person name="Sharp S."/>
            <person name="Smith T.C."/>
            <person name="Stanton J.D."/>
            <person name="Ullery H.E."/>
            <person name="Wilson R.J."/>
            <person name="Serrano M.G."/>
            <person name="Buck G."/>
            <person name="Lee V."/>
            <person name="Wang Y."/>
            <person name="Carvalho R."/>
            <person name="Voegtly L."/>
            <person name="Shi R."/>
            <person name="Duckworth R."/>
            <person name="Johnson A."/>
            <person name="Loviza R."/>
            <person name="Walstead R."/>
            <person name="Shah Z."/>
            <person name="Kiflezghi M."/>
            <person name="Wade K."/>
            <person name="Ball S.L."/>
            <person name="Bradley K.W."/>
            <person name="Asai D.J."/>
            <person name="Bowman C.A."/>
            <person name="Russell D.A."/>
            <person name="Pope W.H."/>
            <person name="Jacobs-Sera D."/>
            <person name="Hendrix R.W."/>
            <person name="Hatfull G.F."/>
        </authorList>
    </citation>
    <scope>NUCLEOTIDE SEQUENCE [LARGE SCALE GENOMIC DNA]</scope>
</reference>
<dbReference type="VEuPathDB" id="CryptoDB:ChTU502y2012_401g0140"/>
<dbReference type="GO" id="GO:0030008">
    <property type="term" value="C:TRAPP complex"/>
    <property type="evidence" value="ECO:0007669"/>
    <property type="project" value="UniProtKB-UniRule"/>
</dbReference>
<evidence type="ECO:0000256" key="6">
    <source>
        <dbReference type="RuleBase" id="RU366065"/>
    </source>
</evidence>
<dbReference type="GO" id="GO:0005794">
    <property type="term" value="C:Golgi apparatus"/>
    <property type="evidence" value="ECO:0007669"/>
    <property type="project" value="UniProtKB-SubCell"/>
</dbReference>
<dbReference type="InterPro" id="IPR007233">
    <property type="entry name" value="TRAPPC"/>
</dbReference>
<comment type="subcellular location">
    <subcellularLocation>
        <location evidence="6">Endoplasmic reticulum</location>
    </subcellularLocation>
    <subcellularLocation>
        <location evidence="6">Golgi apparatus</location>
        <location evidence="6">cis-Golgi network</location>
    </subcellularLocation>
</comment>
<proteinExistence type="inferred from homology"/>
<dbReference type="VEuPathDB" id="CryptoDB:CHUDEA3_new_09"/>
<keyword evidence="4 6" id="KW-0333">Golgi apparatus</keyword>
<evidence type="ECO:0000256" key="4">
    <source>
        <dbReference type="ARBA" id="ARBA00023034"/>
    </source>
</evidence>
<keyword evidence="3 6" id="KW-0931">ER-Golgi transport</keyword>
<evidence type="ECO:0000256" key="3">
    <source>
        <dbReference type="ARBA" id="ARBA00022892"/>
    </source>
</evidence>
<keyword evidence="1 6" id="KW-0813">Transport</keyword>
<protein>
    <recommendedName>
        <fullName evidence="6">Trafficking protein particle complex subunit</fullName>
    </recommendedName>
</protein>
<gene>
    <name evidence="7" type="ORF">CHUDEA3_new_09</name>
</gene>
<dbReference type="SUPFAM" id="SSF64356">
    <property type="entry name" value="SNARE-like"/>
    <property type="match status" value="1"/>
</dbReference>
<comment type="subunit">
    <text evidence="6">Part of the multisubunit transport protein particle (TRAPP) complex.</text>
</comment>
<evidence type="ECO:0000313" key="7">
    <source>
        <dbReference type="EMBL" id="CUV05246.1"/>
    </source>
</evidence>
<dbReference type="GO" id="GO:0005783">
    <property type="term" value="C:endoplasmic reticulum"/>
    <property type="evidence" value="ECO:0007669"/>
    <property type="project" value="UniProtKB-SubCell"/>
</dbReference>
<accession>A0A0S4TD50</accession>
<dbReference type="Pfam" id="PF04099">
    <property type="entry name" value="Sybindin"/>
    <property type="match status" value="1"/>
</dbReference>
<dbReference type="AlphaFoldDB" id="A0A0S4TD50"/>
<dbReference type="EMBL" id="LN877949">
    <property type="protein sequence ID" value="CUV05246.1"/>
    <property type="molecule type" value="Genomic_DNA"/>
</dbReference>
<comment type="similarity">
    <text evidence="5">Belongs to the TRAPP small subunits family. BET5 subfamily.</text>
</comment>
<evidence type="ECO:0000256" key="5">
    <source>
        <dbReference type="ARBA" id="ARBA00038167"/>
    </source>
</evidence>
<evidence type="ECO:0000256" key="1">
    <source>
        <dbReference type="ARBA" id="ARBA00022448"/>
    </source>
</evidence>
<organism evidence="7">
    <name type="scientific">Cryptosporidium hominis</name>
    <dbReference type="NCBI Taxonomy" id="237895"/>
    <lineage>
        <taxon>Eukaryota</taxon>
        <taxon>Sar</taxon>
        <taxon>Alveolata</taxon>
        <taxon>Apicomplexa</taxon>
        <taxon>Conoidasida</taxon>
        <taxon>Coccidia</taxon>
        <taxon>Eucoccidiorida</taxon>
        <taxon>Eimeriorina</taxon>
        <taxon>Cryptosporidiidae</taxon>
        <taxon>Cryptosporidium</taxon>
    </lineage>
</organism>
<dbReference type="InterPro" id="IPR011012">
    <property type="entry name" value="Longin-like_dom_sf"/>
</dbReference>
<dbReference type="Gene3D" id="3.30.450.70">
    <property type="match status" value="1"/>
</dbReference>
<keyword evidence="2 6" id="KW-0256">Endoplasmic reticulum</keyword>